<sequence length="104" mass="11431">MEPRTIEEIVAICDTMLTTLRNAARHASDLTDAPSFGGFKSAEDLRAGFVRKARGTPESLYERLEQFEAVLSGMREAFAAGGEGFLAAENNWTARLHALNQDEL</sequence>
<gene>
    <name evidence="1" type="ORF">RAJCM14343_0511</name>
</gene>
<organism evidence="1 2">
    <name type="scientific">Rhodococcus aetherivorans</name>
    <dbReference type="NCBI Taxonomy" id="191292"/>
    <lineage>
        <taxon>Bacteria</taxon>
        <taxon>Bacillati</taxon>
        <taxon>Actinomycetota</taxon>
        <taxon>Actinomycetes</taxon>
        <taxon>Mycobacteriales</taxon>
        <taxon>Nocardiaceae</taxon>
        <taxon>Rhodococcus</taxon>
    </lineage>
</organism>
<keyword evidence="2" id="KW-1185">Reference proteome</keyword>
<evidence type="ECO:0000313" key="2">
    <source>
        <dbReference type="Proteomes" id="UP000325466"/>
    </source>
</evidence>
<reference evidence="1 2" key="1">
    <citation type="journal article" date="2018" name="Biodegradation">
        <title>1,4-Dioxane degradation characteristics of Rhodococcus aetherivorans JCM 14343.</title>
        <authorList>
            <person name="Inoue D."/>
            <person name="Tsunoda T."/>
            <person name="Yamamoto N."/>
            <person name="Ike M."/>
            <person name="Sei K."/>
        </authorList>
    </citation>
    <scope>NUCLEOTIDE SEQUENCE [LARGE SCALE GENOMIC DNA]</scope>
    <source>
        <strain evidence="1 2">JCM 14343</strain>
    </source>
</reference>
<protein>
    <submittedName>
        <fullName evidence="1">Uncharacterized protein</fullName>
    </submittedName>
</protein>
<comment type="caution">
    <text evidence="1">The sequence shown here is derived from an EMBL/GenBank/DDBJ whole genome shotgun (WGS) entry which is preliminary data.</text>
</comment>
<accession>A0ABQ0YFI3</accession>
<dbReference type="EMBL" id="BLAH01000017">
    <property type="protein sequence ID" value="GES35264.1"/>
    <property type="molecule type" value="Genomic_DNA"/>
</dbReference>
<proteinExistence type="predicted"/>
<dbReference type="Proteomes" id="UP000325466">
    <property type="component" value="Unassembled WGS sequence"/>
</dbReference>
<evidence type="ECO:0000313" key="1">
    <source>
        <dbReference type="EMBL" id="GES35264.1"/>
    </source>
</evidence>
<name>A0ABQ0YFI3_9NOCA</name>